<dbReference type="PROSITE" id="PS50883">
    <property type="entry name" value="EAL"/>
    <property type="match status" value="1"/>
</dbReference>
<reference evidence="4 5" key="1">
    <citation type="submission" date="2023-05" db="EMBL/GenBank/DDBJ databases">
        <title>Actinoplanes sp. NEAU-A12 genome sequencing.</title>
        <authorList>
            <person name="Wang Z.-S."/>
        </authorList>
    </citation>
    <scope>NUCLEOTIDE SEQUENCE [LARGE SCALE GENOMIC DNA]</scope>
    <source>
        <strain evidence="4 5">NEAU-A12</strain>
    </source>
</reference>
<feature type="domain" description="GGDEF" evidence="3">
    <location>
        <begin position="355"/>
        <end position="490"/>
    </location>
</feature>
<dbReference type="RefSeq" id="WP_282761998.1">
    <property type="nucleotide sequence ID" value="NZ_JASCTH010000013.1"/>
</dbReference>
<dbReference type="SMART" id="SM00267">
    <property type="entry name" value="GGDEF"/>
    <property type="match status" value="1"/>
</dbReference>
<proteinExistence type="predicted"/>
<feature type="transmembrane region" description="Helical" evidence="1">
    <location>
        <begin position="129"/>
        <end position="152"/>
    </location>
</feature>
<organism evidence="4 5">
    <name type="scientific">Actinoplanes sandaracinus</name>
    <dbReference type="NCBI Taxonomy" id="3045177"/>
    <lineage>
        <taxon>Bacteria</taxon>
        <taxon>Bacillati</taxon>
        <taxon>Actinomycetota</taxon>
        <taxon>Actinomycetes</taxon>
        <taxon>Micromonosporales</taxon>
        <taxon>Micromonosporaceae</taxon>
        <taxon>Actinoplanes</taxon>
    </lineage>
</organism>
<feature type="transmembrane region" description="Helical" evidence="1">
    <location>
        <begin position="285"/>
        <end position="304"/>
    </location>
</feature>
<sequence length="777" mass="83982">MRSVLPPGFARRQWQVIAVGGIIATALYASFLTSPVGTAAFGVLGTWTVVACFAGPRRWAAEPPAAWLMMGAAALLFMIGVIIRPTVTEQPMPWPLLADAVSFSGYLLLGAFLLILLRQRGGLDRHAVLDGMIVCLSAGLASTLLLALPAAATPDRDSLLSIIQGLYPLFDVMMLLLLMNLTFTAKHWPVSLIALIATMSMMLAGDLAYAIVGANGQIYASPLLNVPYLLAYTALGVAALHPSVVDMGRADKLPAQAWSWPRLTLLLPALAVPFGLLLTTGTRSAASRLLIAVCGTLIVALLLVRAIAAVRAQVAAQLRSEHQATHDPLTGLPNRQSISAEIERLVTVVDPESHNRVWVYMLDLDGFKWVNDSWGHDTGDQLVIDAGRRLRTAVPSAIPVARVGGDEFLLAYVGEKGDALRLVDDIRGCFAQPFPVRDHEVVISASIGIAHAESDAVNAGVTAEALMRDADTAMYRAKGEGPGRSTIFDTSMHTQVRERIELEVALRQALTEDQLHVAYQPIVRLETGIPVGAEALVRWMHPERGPIPPMAFIPIAEDAGLITEIGTWVRKEALRQLGVWRSEGTVGDEFYLSINVSPRQLSDPELPLIVSGEMVRYGVPPHCVALEMTESVMVDGSSVTSRVLFELREIGVKLLVDDFGTGFSALGYLRRFPVTGVKIDRSFVTGLGVNIEDDEIVRAVVAMSHALGLSVIAEGVETPLQREALHVVGVVNGQGWLWGAAVKPEEFAERWRETMTRVPNGIPEIVANPSGRHRRPD</sequence>
<dbReference type="PANTHER" id="PTHR44757">
    <property type="entry name" value="DIGUANYLATE CYCLASE DGCP"/>
    <property type="match status" value="1"/>
</dbReference>
<feature type="transmembrane region" description="Helical" evidence="1">
    <location>
        <begin position="158"/>
        <end position="178"/>
    </location>
</feature>
<keyword evidence="1" id="KW-1133">Transmembrane helix</keyword>
<dbReference type="CDD" id="cd01948">
    <property type="entry name" value="EAL"/>
    <property type="match status" value="1"/>
</dbReference>
<comment type="caution">
    <text evidence="4">The sequence shown here is derived from an EMBL/GenBank/DDBJ whole genome shotgun (WGS) entry which is preliminary data.</text>
</comment>
<evidence type="ECO:0000313" key="4">
    <source>
        <dbReference type="EMBL" id="MDI6101166.1"/>
    </source>
</evidence>
<name>A0ABT6WN64_9ACTN</name>
<accession>A0ABT6WN64</accession>
<keyword evidence="1" id="KW-0812">Transmembrane</keyword>
<dbReference type="NCBIfam" id="TIGR00254">
    <property type="entry name" value="GGDEF"/>
    <property type="match status" value="1"/>
</dbReference>
<evidence type="ECO:0000313" key="5">
    <source>
        <dbReference type="Proteomes" id="UP001241758"/>
    </source>
</evidence>
<dbReference type="InterPro" id="IPR000160">
    <property type="entry name" value="GGDEF_dom"/>
</dbReference>
<feature type="transmembrane region" description="Helical" evidence="1">
    <location>
        <begin position="218"/>
        <end position="240"/>
    </location>
</feature>
<protein>
    <submittedName>
        <fullName evidence="4">EAL domain-containing protein</fullName>
    </submittedName>
</protein>
<dbReference type="CDD" id="cd01949">
    <property type="entry name" value="GGDEF"/>
    <property type="match status" value="1"/>
</dbReference>
<dbReference type="EMBL" id="JASCTH010000013">
    <property type="protein sequence ID" value="MDI6101166.1"/>
    <property type="molecule type" value="Genomic_DNA"/>
</dbReference>
<dbReference type="Gene3D" id="3.20.20.450">
    <property type="entry name" value="EAL domain"/>
    <property type="match status" value="1"/>
</dbReference>
<dbReference type="Proteomes" id="UP001241758">
    <property type="component" value="Unassembled WGS sequence"/>
</dbReference>
<keyword evidence="1" id="KW-0472">Membrane</keyword>
<dbReference type="PANTHER" id="PTHR44757:SF2">
    <property type="entry name" value="BIOFILM ARCHITECTURE MAINTENANCE PROTEIN MBAA"/>
    <property type="match status" value="1"/>
</dbReference>
<feature type="domain" description="EAL" evidence="2">
    <location>
        <begin position="499"/>
        <end position="755"/>
    </location>
</feature>
<dbReference type="SMART" id="SM00052">
    <property type="entry name" value="EAL"/>
    <property type="match status" value="1"/>
</dbReference>
<feature type="transmembrane region" description="Helical" evidence="1">
    <location>
        <begin position="190"/>
        <end position="212"/>
    </location>
</feature>
<evidence type="ECO:0000259" key="3">
    <source>
        <dbReference type="PROSITE" id="PS50887"/>
    </source>
</evidence>
<evidence type="ECO:0000256" key="1">
    <source>
        <dbReference type="SAM" id="Phobius"/>
    </source>
</evidence>
<evidence type="ECO:0000259" key="2">
    <source>
        <dbReference type="PROSITE" id="PS50883"/>
    </source>
</evidence>
<dbReference type="SUPFAM" id="SSF55073">
    <property type="entry name" value="Nucleotide cyclase"/>
    <property type="match status" value="1"/>
</dbReference>
<dbReference type="InterPro" id="IPR001633">
    <property type="entry name" value="EAL_dom"/>
</dbReference>
<feature type="transmembrane region" description="Helical" evidence="1">
    <location>
        <begin position="96"/>
        <end position="117"/>
    </location>
</feature>
<feature type="transmembrane region" description="Helical" evidence="1">
    <location>
        <begin position="260"/>
        <end position="279"/>
    </location>
</feature>
<dbReference type="Pfam" id="PF00990">
    <property type="entry name" value="GGDEF"/>
    <property type="match status" value="1"/>
</dbReference>
<dbReference type="Gene3D" id="3.30.70.270">
    <property type="match status" value="1"/>
</dbReference>
<gene>
    <name evidence="4" type="ORF">QLQ12_21355</name>
</gene>
<dbReference type="SUPFAM" id="SSF141868">
    <property type="entry name" value="EAL domain-like"/>
    <property type="match status" value="1"/>
</dbReference>
<keyword evidence="5" id="KW-1185">Reference proteome</keyword>
<feature type="transmembrane region" description="Helical" evidence="1">
    <location>
        <begin position="37"/>
        <end position="54"/>
    </location>
</feature>
<feature type="transmembrane region" description="Helical" evidence="1">
    <location>
        <begin position="12"/>
        <end position="31"/>
    </location>
</feature>
<dbReference type="InterPro" id="IPR043128">
    <property type="entry name" value="Rev_trsase/Diguanyl_cyclase"/>
</dbReference>
<dbReference type="InterPro" id="IPR029787">
    <property type="entry name" value="Nucleotide_cyclase"/>
</dbReference>
<feature type="transmembrane region" description="Helical" evidence="1">
    <location>
        <begin position="66"/>
        <end position="84"/>
    </location>
</feature>
<dbReference type="PROSITE" id="PS50887">
    <property type="entry name" value="GGDEF"/>
    <property type="match status" value="1"/>
</dbReference>
<dbReference type="InterPro" id="IPR035919">
    <property type="entry name" value="EAL_sf"/>
</dbReference>
<dbReference type="InterPro" id="IPR052155">
    <property type="entry name" value="Biofilm_reg_signaling"/>
</dbReference>
<dbReference type="Pfam" id="PF00563">
    <property type="entry name" value="EAL"/>
    <property type="match status" value="1"/>
</dbReference>